<dbReference type="EMBL" id="JAAAJB010000392">
    <property type="protein sequence ID" value="KAG0256796.1"/>
    <property type="molecule type" value="Genomic_DNA"/>
</dbReference>
<reference evidence="4" key="1">
    <citation type="journal article" date="2020" name="Fungal Divers.">
        <title>Resolving the Mortierellaceae phylogeny through synthesis of multi-gene phylogenetics and phylogenomics.</title>
        <authorList>
            <person name="Vandepol N."/>
            <person name="Liber J."/>
            <person name="Desiro A."/>
            <person name="Na H."/>
            <person name="Kennedy M."/>
            <person name="Barry K."/>
            <person name="Grigoriev I.V."/>
            <person name="Miller A.N."/>
            <person name="O'Donnell K."/>
            <person name="Stajich J.E."/>
            <person name="Bonito G."/>
        </authorList>
    </citation>
    <scope>NUCLEOTIDE SEQUENCE</scope>
    <source>
        <strain evidence="4">BC1065</strain>
    </source>
</reference>
<dbReference type="InterPro" id="IPR057965">
    <property type="entry name" value="STEEP1_dom"/>
</dbReference>
<dbReference type="PANTHER" id="PTHR46355:SF1">
    <property type="entry name" value="STING ER EXIT PROTEIN"/>
    <property type="match status" value="1"/>
</dbReference>
<feature type="region of interest" description="Disordered" evidence="2">
    <location>
        <begin position="135"/>
        <end position="167"/>
    </location>
</feature>
<dbReference type="Proteomes" id="UP000807716">
    <property type="component" value="Unassembled WGS sequence"/>
</dbReference>
<accession>A0A9P6PYX2</accession>
<comment type="caution">
    <text evidence="4">The sequence shown here is derived from an EMBL/GenBank/DDBJ whole genome shotgun (WGS) entry which is preliminary data.</text>
</comment>
<dbReference type="GO" id="GO:0090158">
    <property type="term" value="P:endoplasmic reticulum membrane organization"/>
    <property type="evidence" value="ECO:0007669"/>
    <property type="project" value="TreeGrafter"/>
</dbReference>
<protein>
    <recommendedName>
        <fullName evidence="3">STEEP1 domain-containing protein</fullName>
    </recommendedName>
</protein>
<evidence type="ECO:0000256" key="2">
    <source>
        <dbReference type="SAM" id="MobiDB-lite"/>
    </source>
</evidence>
<proteinExistence type="inferred from homology"/>
<comment type="similarity">
    <text evidence="1">Belongs to the STEEP1 family.</text>
</comment>
<dbReference type="InterPro" id="IPR029704">
    <property type="entry name" value="STEEP-like"/>
</dbReference>
<sequence length="167" mass="18820">MPRIVSRSTISSSDNQEEARGGLHSYYCLCSEFLLVIDTTLDALPRRQSDNAYIVANATRTYNLHAARGDDKIVKRGEDKFEKQYRLYCQRCNAWIAYEVTPHLKGGPYTYIVQGALSEVQGVPHEDWELDLKGEIVSRQQAGPSNKEERAMDVDQDIGSSSSSSQR</sequence>
<name>A0A9P6PYX2_9FUNG</name>
<dbReference type="OrthoDB" id="418131at2759"/>
<gene>
    <name evidence="4" type="ORF">DFQ27_005501</name>
</gene>
<evidence type="ECO:0000256" key="1">
    <source>
        <dbReference type="ARBA" id="ARBA00024205"/>
    </source>
</evidence>
<evidence type="ECO:0000313" key="4">
    <source>
        <dbReference type="EMBL" id="KAG0256796.1"/>
    </source>
</evidence>
<dbReference type="GO" id="GO:0005737">
    <property type="term" value="C:cytoplasm"/>
    <property type="evidence" value="ECO:0007669"/>
    <property type="project" value="GOC"/>
</dbReference>
<evidence type="ECO:0000259" key="3">
    <source>
        <dbReference type="Pfam" id="PF25809"/>
    </source>
</evidence>
<dbReference type="AlphaFoldDB" id="A0A9P6PYX2"/>
<evidence type="ECO:0000313" key="5">
    <source>
        <dbReference type="Proteomes" id="UP000807716"/>
    </source>
</evidence>
<feature type="domain" description="STEEP1" evidence="3">
    <location>
        <begin position="20"/>
        <end position="125"/>
    </location>
</feature>
<dbReference type="Pfam" id="PF25809">
    <property type="entry name" value="STEEP1"/>
    <property type="match status" value="1"/>
</dbReference>
<dbReference type="PANTHER" id="PTHR46355">
    <property type="entry name" value="UPF0428 PROTEIN CXORF56"/>
    <property type="match status" value="1"/>
</dbReference>
<organism evidence="4 5">
    <name type="scientific">Actinomortierella ambigua</name>
    <dbReference type="NCBI Taxonomy" id="1343610"/>
    <lineage>
        <taxon>Eukaryota</taxon>
        <taxon>Fungi</taxon>
        <taxon>Fungi incertae sedis</taxon>
        <taxon>Mucoromycota</taxon>
        <taxon>Mortierellomycotina</taxon>
        <taxon>Mortierellomycetes</taxon>
        <taxon>Mortierellales</taxon>
        <taxon>Mortierellaceae</taxon>
        <taxon>Actinomortierella</taxon>
    </lineage>
</organism>
<keyword evidence="5" id="KW-1185">Reference proteome</keyword>
<dbReference type="GO" id="GO:0006888">
    <property type="term" value="P:endoplasmic reticulum to Golgi vesicle-mediated transport"/>
    <property type="evidence" value="ECO:0007669"/>
    <property type="project" value="TreeGrafter"/>
</dbReference>